<sequence length="56" mass="6205">VVFFEHWLPPPPHRIPKPGIAQLWALVCDAVLLKISHSIADGRDISSVLVGYFQLG</sequence>
<gene>
    <name evidence="1" type="ORF">METZ01_LOCUS470565</name>
</gene>
<evidence type="ECO:0000313" key="1">
    <source>
        <dbReference type="EMBL" id="SVE17711.1"/>
    </source>
</evidence>
<proteinExistence type="predicted"/>
<name>A0A383BCY6_9ZZZZ</name>
<accession>A0A383BCY6</accession>
<organism evidence="1">
    <name type="scientific">marine metagenome</name>
    <dbReference type="NCBI Taxonomy" id="408172"/>
    <lineage>
        <taxon>unclassified sequences</taxon>
        <taxon>metagenomes</taxon>
        <taxon>ecological metagenomes</taxon>
    </lineage>
</organism>
<dbReference type="EMBL" id="UINC01199336">
    <property type="protein sequence ID" value="SVE17711.1"/>
    <property type="molecule type" value="Genomic_DNA"/>
</dbReference>
<reference evidence="1" key="1">
    <citation type="submission" date="2018-05" db="EMBL/GenBank/DDBJ databases">
        <authorList>
            <person name="Lanie J.A."/>
            <person name="Ng W.-L."/>
            <person name="Kazmierczak K.M."/>
            <person name="Andrzejewski T.M."/>
            <person name="Davidsen T.M."/>
            <person name="Wayne K.J."/>
            <person name="Tettelin H."/>
            <person name="Glass J.I."/>
            <person name="Rusch D."/>
            <person name="Podicherti R."/>
            <person name="Tsui H.-C.T."/>
            <person name="Winkler M.E."/>
        </authorList>
    </citation>
    <scope>NUCLEOTIDE SEQUENCE</scope>
</reference>
<feature type="non-terminal residue" evidence="1">
    <location>
        <position position="1"/>
    </location>
</feature>
<protein>
    <submittedName>
        <fullName evidence="1">Uncharacterized protein</fullName>
    </submittedName>
</protein>
<feature type="non-terminal residue" evidence="1">
    <location>
        <position position="56"/>
    </location>
</feature>
<dbReference type="AlphaFoldDB" id="A0A383BCY6"/>